<evidence type="ECO:0000313" key="1">
    <source>
        <dbReference type="EMBL" id="QFR43939.1"/>
    </source>
</evidence>
<keyword evidence="2" id="KW-1185">Reference proteome</keyword>
<sequence>MRHRTKTHLLSKEQIEALFLRAKVGRLGTFSQDAFPYILPMHFVYFEDKIYMHGLPRGKKIDNIAFNPNVCFEIDEMFSLLHEGVENPCDVNTAFNSIIANGTASIVTDFDEKKIALSKIIEKYTPHLADRDMPLKMINTTAVIRVDILTCVGRYYK</sequence>
<dbReference type="AlphaFoldDB" id="A0AAJ4A4U5"/>
<dbReference type="PANTHER" id="PTHR34071">
    <property type="entry name" value="5-NITROIMIDAZOLE ANTIBIOTICS RESISTANCE PROTEIN, NIMA-FAMILY-RELATED PROTEIN-RELATED"/>
    <property type="match status" value="1"/>
</dbReference>
<dbReference type="KEGG" id="suln:FJR47_08435"/>
<name>A0AAJ4A4U5_9BACT</name>
<dbReference type="RefSeq" id="WP_152299999.1">
    <property type="nucleotide sequence ID" value="NZ_CP041166.1"/>
</dbReference>
<dbReference type="Proteomes" id="UP000326061">
    <property type="component" value="Chromosome"/>
</dbReference>
<gene>
    <name evidence="1" type="ORF">FJR47_08435</name>
</gene>
<organism evidence="1 2">
    <name type="scientific">Sulfurimonas xiamenensis</name>
    <dbReference type="NCBI Taxonomy" id="2590021"/>
    <lineage>
        <taxon>Bacteria</taxon>
        <taxon>Pseudomonadati</taxon>
        <taxon>Campylobacterota</taxon>
        <taxon>Epsilonproteobacteria</taxon>
        <taxon>Campylobacterales</taxon>
        <taxon>Sulfurimonadaceae</taxon>
        <taxon>Sulfurimonas</taxon>
    </lineage>
</organism>
<dbReference type="EMBL" id="CP041166">
    <property type="protein sequence ID" value="QFR43939.1"/>
    <property type="molecule type" value="Genomic_DNA"/>
</dbReference>
<dbReference type="Gene3D" id="2.30.110.10">
    <property type="entry name" value="Electron Transport, Fmn-binding Protein, Chain A"/>
    <property type="match status" value="1"/>
</dbReference>
<dbReference type="PANTHER" id="PTHR34071:SF2">
    <property type="entry name" value="FLAVIN-NUCLEOTIDE-BINDING PROTEIN"/>
    <property type="match status" value="1"/>
</dbReference>
<dbReference type="Pfam" id="PF12900">
    <property type="entry name" value="Pyridox_ox_2"/>
    <property type="match status" value="1"/>
</dbReference>
<dbReference type="InterPro" id="IPR012349">
    <property type="entry name" value="Split_barrel_FMN-bd"/>
</dbReference>
<dbReference type="InterPro" id="IPR024747">
    <property type="entry name" value="Pyridox_Oxase-rel"/>
</dbReference>
<accession>A0AAJ4A4U5</accession>
<protein>
    <submittedName>
        <fullName evidence="1">Pyridoxamine 5'-phosphate oxidase family protein</fullName>
    </submittedName>
</protein>
<reference evidence="2" key="1">
    <citation type="submission" date="2019-06" db="EMBL/GenBank/DDBJ databases">
        <title>Sulfurimonas gotlandica sp. nov., a chemoautotrophic and psychrotolerant epsilonproteobacterium isolated from a pelagic redoxcline, and an emended description of the genus Sulfurimonas.</title>
        <authorList>
            <person name="Wang S."/>
            <person name="Jiang L."/>
            <person name="Shao Z."/>
        </authorList>
    </citation>
    <scope>NUCLEOTIDE SEQUENCE [LARGE SCALE GENOMIC DNA]</scope>
    <source>
        <strain evidence="2">1-1N</strain>
    </source>
</reference>
<dbReference type="SUPFAM" id="SSF50475">
    <property type="entry name" value="FMN-binding split barrel"/>
    <property type="match status" value="1"/>
</dbReference>
<evidence type="ECO:0000313" key="2">
    <source>
        <dbReference type="Proteomes" id="UP000326061"/>
    </source>
</evidence>
<proteinExistence type="predicted"/>